<sequence length="431" mass="46962">MSSLADLQGLLSKLEQLDLKSLDAKLAQQLQATTTAVKSTLDTATTSGTLSAHNAPPSGPGLVRTKSLDARDPAPSTIEFEGVSLGSFTPATTALPDFNTTSIRTPAPSSLEANKPPGEETPIREPRRAFPWVNLNPDDYPPPEKAYINREQRREFGMPLKGVLPLEPPLHLFQWLEESLSTRGKPDIERLVPAPPAEPPQDGCYPQAPEYVCNVEPDHSYRACYRLAAPFYPSEREELKTRMLDIRMPPKVTPTKFDMQTQSFIPEPIPGMVKLLLGFPLVHHINGDPKKAVTVVCAHTLETLMGYKEGPEVAALIPRLMELTWGKAASDKGPATPAVFQLPFMQKNLRSKHGAAMKGVVDGDGSFNLASAHGEGEGHGFFMPAVQTNTPEAAAILNEIRTILGKVYRSGHAEFCLLLRMGYDGICGPTK</sequence>
<name>A0AAD7H6M5_9AGAR</name>
<gene>
    <name evidence="2" type="ORF">B0H16DRAFT_1810579</name>
</gene>
<evidence type="ECO:0000313" key="2">
    <source>
        <dbReference type="EMBL" id="KAJ7713343.1"/>
    </source>
</evidence>
<dbReference type="AlphaFoldDB" id="A0AAD7H6M5"/>
<feature type="compositionally biased region" description="Polar residues" evidence="1">
    <location>
        <begin position="94"/>
        <end position="112"/>
    </location>
</feature>
<comment type="caution">
    <text evidence="2">The sequence shown here is derived from an EMBL/GenBank/DDBJ whole genome shotgun (WGS) entry which is preliminary data.</text>
</comment>
<dbReference type="Proteomes" id="UP001215598">
    <property type="component" value="Unassembled WGS sequence"/>
</dbReference>
<reference evidence="2" key="1">
    <citation type="submission" date="2023-03" db="EMBL/GenBank/DDBJ databases">
        <title>Massive genome expansion in bonnet fungi (Mycena s.s.) driven by repeated elements and novel gene families across ecological guilds.</title>
        <authorList>
            <consortium name="Lawrence Berkeley National Laboratory"/>
            <person name="Harder C.B."/>
            <person name="Miyauchi S."/>
            <person name="Viragh M."/>
            <person name="Kuo A."/>
            <person name="Thoen E."/>
            <person name="Andreopoulos B."/>
            <person name="Lu D."/>
            <person name="Skrede I."/>
            <person name="Drula E."/>
            <person name="Henrissat B."/>
            <person name="Morin E."/>
            <person name="Kohler A."/>
            <person name="Barry K."/>
            <person name="LaButti K."/>
            <person name="Morin E."/>
            <person name="Salamov A."/>
            <person name="Lipzen A."/>
            <person name="Mereny Z."/>
            <person name="Hegedus B."/>
            <person name="Baldrian P."/>
            <person name="Stursova M."/>
            <person name="Weitz H."/>
            <person name="Taylor A."/>
            <person name="Grigoriev I.V."/>
            <person name="Nagy L.G."/>
            <person name="Martin F."/>
            <person name="Kauserud H."/>
        </authorList>
    </citation>
    <scope>NUCLEOTIDE SEQUENCE</scope>
    <source>
        <strain evidence="2">CBHHK182m</strain>
    </source>
</reference>
<feature type="compositionally biased region" description="Basic and acidic residues" evidence="1">
    <location>
        <begin position="117"/>
        <end position="128"/>
    </location>
</feature>
<keyword evidence="3" id="KW-1185">Reference proteome</keyword>
<feature type="region of interest" description="Disordered" evidence="1">
    <location>
        <begin position="94"/>
        <end position="128"/>
    </location>
</feature>
<protein>
    <submittedName>
        <fullName evidence="2">Uncharacterized protein</fullName>
    </submittedName>
</protein>
<proteinExistence type="predicted"/>
<organism evidence="2 3">
    <name type="scientific">Mycena metata</name>
    <dbReference type="NCBI Taxonomy" id="1033252"/>
    <lineage>
        <taxon>Eukaryota</taxon>
        <taxon>Fungi</taxon>
        <taxon>Dikarya</taxon>
        <taxon>Basidiomycota</taxon>
        <taxon>Agaricomycotina</taxon>
        <taxon>Agaricomycetes</taxon>
        <taxon>Agaricomycetidae</taxon>
        <taxon>Agaricales</taxon>
        <taxon>Marasmiineae</taxon>
        <taxon>Mycenaceae</taxon>
        <taxon>Mycena</taxon>
    </lineage>
</organism>
<evidence type="ECO:0000256" key="1">
    <source>
        <dbReference type="SAM" id="MobiDB-lite"/>
    </source>
</evidence>
<accession>A0AAD7H6M5</accession>
<dbReference type="EMBL" id="JARKIB010000345">
    <property type="protein sequence ID" value="KAJ7713343.1"/>
    <property type="molecule type" value="Genomic_DNA"/>
</dbReference>
<feature type="region of interest" description="Disordered" evidence="1">
    <location>
        <begin position="47"/>
        <end position="66"/>
    </location>
</feature>
<evidence type="ECO:0000313" key="3">
    <source>
        <dbReference type="Proteomes" id="UP001215598"/>
    </source>
</evidence>